<dbReference type="Gene3D" id="3.60.15.10">
    <property type="entry name" value="Ribonuclease Z/Hydroxyacylglutathione hydrolase-like"/>
    <property type="match status" value="1"/>
</dbReference>
<keyword evidence="2" id="KW-0479">Metal-binding</keyword>
<organism evidence="6 7">
    <name type="scientific">Sagittula marina</name>
    <dbReference type="NCBI Taxonomy" id="943940"/>
    <lineage>
        <taxon>Bacteria</taxon>
        <taxon>Pseudomonadati</taxon>
        <taxon>Pseudomonadota</taxon>
        <taxon>Alphaproteobacteria</taxon>
        <taxon>Rhodobacterales</taxon>
        <taxon>Roseobacteraceae</taxon>
        <taxon>Sagittula</taxon>
    </lineage>
</organism>
<keyword evidence="4" id="KW-0862">Zinc</keyword>
<dbReference type="InterPro" id="IPR051013">
    <property type="entry name" value="MBL_superfamily_lactonases"/>
</dbReference>
<dbReference type="SUPFAM" id="SSF56281">
    <property type="entry name" value="Metallo-hydrolase/oxidoreductase"/>
    <property type="match status" value="1"/>
</dbReference>
<comment type="similarity">
    <text evidence="1">Belongs to the metallo-beta-lactamase superfamily.</text>
</comment>
<dbReference type="CDD" id="cd07720">
    <property type="entry name" value="OPHC2-like_MBL-fold"/>
    <property type="match status" value="1"/>
</dbReference>
<evidence type="ECO:0000313" key="7">
    <source>
        <dbReference type="Proteomes" id="UP000541426"/>
    </source>
</evidence>
<evidence type="ECO:0000259" key="5">
    <source>
        <dbReference type="SMART" id="SM00849"/>
    </source>
</evidence>
<protein>
    <submittedName>
        <fullName evidence="6">Glyoxylase-like metal-dependent hydrolase (Beta-lactamase superfamily II)</fullName>
    </submittedName>
</protein>
<dbReference type="RefSeq" id="WP_183964556.1">
    <property type="nucleotide sequence ID" value="NZ_BAABBZ010000059.1"/>
</dbReference>
<reference evidence="6 7" key="1">
    <citation type="submission" date="2020-08" db="EMBL/GenBank/DDBJ databases">
        <title>Genomic Encyclopedia of Type Strains, Phase IV (KMG-IV): sequencing the most valuable type-strain genomes for metagenomic binning, comparative biology and taxonomic classification.</title>
        <authorList>
            <person name="Goeker M."/>
        </authorList>
    </citation>
    <scope>NUCLEOTIDE SEQUENCE [LARGE SCALE GENOMIC DNA]</scope>
    <source>
        <strain evidence="6 7">DSM 102235</strain>
    </source>
</reference>
<proteinExistence type="inferred from homology"/>
<evidence type="ECO:0000256" key="3">
    <source>
        <dbReference type="ARBA" id="ARBA00022801"/>
    </source>
</evidence>
<evidence type="ECO:0000256" key="1">
    <source>
        <dbReference type="ARBA" id="ARBA00007749"/>
    </source>
</evidence>
<dbReference type="InterPro" id="IPR036866">
    <property type="entry name" value="RibonucZ/Hydroxyglut_hydro"/>
</dbReference>
<sequence length="258" mass="27621">MQGVDRFDAGGVEVICLTDGATVFDPSVFETCPEEIQQARLALVGLKEIQSEFNVYVLRHAGGVDLVDTGCGAHFGDKAGRLGALLAEIGVSAEDVERVIFTHLHRDHVGGAMVEGRLAFPRARVVVHKDEAAFWTGKEGPADDLLKAVTPELVAHGADLGQGMTLEHLPGHTPGHSGLRIGDLMLVADIVHSEALQLPDPFLSPIYDVDGAQAADTRQLTLARIADKDLIWSGSHMRGPSKFARLRAVGDGFERVPL</sequence>
<accession>A0A7W6DQR6</accession>
<dbReference type="SMART" id="SM00849">
    <property type="entry name" value="Lactamase_B"/>
    <property type="match status" value="1"/>
</dbReference>
<keyword evidence="7" id="KW-1185">Reference proteome</keyword>
<dbReference type="PANTHER" id="PTHR42978">
    <property type="entry name" value="QUORUM-QUENCHING LACTONASE YTNP-RELATED-RELATED"/>
    <property type="match status" value="1"/>
</dbReference>
<dbReference type="InterPro" id="IPR001279">
    <property type="entry name" value="Metallo-B-lactamas"/>
</dbReference>
<dbReference type="GO" id="GO:0016787">
    <property type="term" value="F:hydrolase activity"/>
    <property type="evidence" value="ECO:0007669"/>
    <property type="project" value="UniProtKB-KW"/>
</dbReference>
<evidence type="ECO:0000313" key="6">
    <source>
        <dbReference type="EMBL" id="MBB3985212.1"/>
    </source>
</evidence>
<dbReference type="AlphaFoldDB" id="A0A7W6DQR6"/>
<comment type="caution">
    <text evidence="6">The sequence shown here is derived from an EMBL/GenBank/DDBJ whole genome shotgun (WGS) entry which is preliminary data.</text>
</comment>
<name>A0A7W6DQR6_9RHOB</name>
<feature type="domain" description="Metallo-beta-lactamase" evidence="5">
    <location>
        <begin position="52"/>
        <end position="236"/>
    </location>
</feature>
<dbReference type="GO" id="GO:0046872">
    <property type="term" value="F:metal ion binding"/>
    <property type="evidence" value="ECO:0007669"/>
    <property type="project" value="UniProtKB-KW"/>
</dbReference>
<gene>
    <name evidence="6" type="ORF">GGQ68_001541</name>
</gene>
<dbReference type="Pfam" id="PF00753">
    <property type="entry name" value="Lactamase_B"/>
    <property type="match status" value="1"/>
</dbReference>
<dbReference type="Proteomes" id="UP000541426">
    <property type="component" value="Unassembled WGS sequence"/>
</dbReference>
<evidence type="ECO:0000256" key="2">
    <source>
        <dbReference type="ARBA" id="ARBA00022723"/>
    </source>
</evidence>
<evidence type="ECO:0000256" key="4">
    <source>
        <dbReference type="ARBA" id="ARBA00022833"/>
    </source>
</evidence>
<dbReference type="EMBL" id="JACIEJ010000003">
    <property type="protein sequence ID" value="MBB3985212.1"/>
    <property type="molecule type" value="Genomic_DNA"/>
</dbReference>
<keyword evidence="3 6" id="KW-0378">Hydrolase</keyword>